<proteinExistence type="predicted"/>
<comment type="caution">
    <text evidence="1">The sequence shown here is derived from an EMBL/GenBank/DDBJ whole genome shotgun (WGS) entry which is preliminary data.</text>
</comment>
<dbReference type="InterPro" id="IPR049215">
    <property type="entry name" value="DUF6809"/>
</dbReference>
<gene>
    <name evidence="2" type="ORF">GKD88_03945</name>
    <name evidence="1" type="ORF">GKE08_05215</name>
</gene>
<evidence type="ECO:0000313" key="4">
    <source>
        <dbReference type="Proteomes" id="UP000480929"/>
    </source>
</evidence>
<evidence type="ECO:0000313" key="3">
    <source>
        <dbReference type="Proteomes" id="UP000433575"/>
    </source>
</evidence>
<name>A0A6N7S4C0_9FIRM</name>
<dbReference type="Pfam" id="PF20648">
    <property type="entry name" value="DUF6809"/>
    <property type="match status" value="1"/>
</dbReference>
<protein>
    <submittedName>
        <fullName evidence="1">Uncharacterized protein</fullName>
    </submittedName>
</protein>
<dbReference type="RefSeq" id="WP_154238223.1">
    <property type="nucleotide sequence ID" value="NZ_AP031450.1"/>
</dbReference>
<accession>A0A6N7S4C0</accession>
<dbReference type="AlphaFoldDB" id="A0A6N7S4C0"/>
<keyword evidence="4" id="KW-1185">Reference proteome</keyword>
<dbReference type="Proteomes" id="UP000480929">
    <property type="component" value="Unassembled WGS sequence"/>
</dbReference>
<sequence>MEIKELFAQITESNKKTGNENGKCMKNIFDLLYYGDLRPSEAMPKSTEYNEAVTETSKLSEEIVDYLQKVMPDQEALDLFRNYEAAESNVTDLEKKYVFELGFMLAYKIHHQMALDEFGTQEEI</sequence>
<dbReference type="EMBL" id="WKPJ01000005">
    <property type="protein sequence ID" value="MSA88721.1"/>
    <property type="molecule type" value="Genomic_DNA"/>
</dbReference>
<dbReference type="Proteomes" id="UP000433575">
    <property type="component" value="Unassembled WGS sequence"/>
</dbReference>
<dbReference type="EMBL" id="WKPI01000004">
    <property type="protein sequence ID" value="MSC32268.1"/>
    <property type="molecule type" value="Genomic_DNA"/>
</dbReference>
<reference evidence="3 4" key="1">
    <citation type="journal article" date="2019" name="Nat. Med.">
        <title>A library of human gut bacterial isolates paired with longitudinal multiomics data enables mechanistic microbiome research.</title>
        <authorList>
            <person name="Poyet M."/>
            <person name="Groussin M."/>
            <person name="Gibbons S.M."/>
            <person name="Avila-Pacheco J."/>
            <person name="Jiang X."/>
            <person name="Kearney S.M."/>
            <person name="Perrotta A.R."/>
            <person name="Berdy B."/>
            <person name="Zhao S."/>
            <person name="Lieberman T.D."/>
            <person name="Swanson P.K."/>
            <person name="Smith M."/>
            <person name="Roesemann S."/>
            <person name="Alexander J.E."/>
            <person name="Rich S.A."/>
            <person name="Livny J."/>
            <person name="Vlamakis H."/>
            <person name="Clish C."/>
            <person name="Bullock K."/>
            <person name="Deik A."/>
            <person name="Scott J."/>
            <person name="Pierce K.A."/>
            <person name="Xavier R.J."/>
            <person name="Alm E.J."/>
        </authorList>
    </citation>
    <scope>NUCLEOTIDE SEQUENCE [LARGE SCALE GENOMIC DNA]</scope>
    <source>
        <strain evidence="1 3">BIOML-A4</strain>
        <strain evidence="2 4">BIOML-A5</strain>
    </source>
</reference>
<evidence type="ECO:0000313" key="2">
    <source>
        <dbReference type="EMBL" id="MSC32268.1"/>
    </source>
</evidence>
<evidence type="ECO:0000313" key="1">
    <source>
        <dbReference type="EMBL" id="MSA88721.1"/>
    </source>
</evidence>
<organism evidence="1 3">
    <name type="scientific">Holdemania massiliensis</name>
    <dbReference type="NCBI Taxonomy" id="1468449"/>
    <lineage>
        <taxon>Bacteria</taxon>
        <taxon>Bacillati</taxon>
        <taxon>Bacillota</taxon>
        <taxon>Erysipelotrichia</taxon>
        <taxon>Erysipelotrichales</taxon>
        <taxon>Erysipelotrichaceae</taxon>
        <taxon>Holdemania</taxon>
    </lineage>
</organism>